<feature type="domain" description="DUF5117" evidence="2">
    <location>
        <begin position="106"/>
        <end position="291"/>
    </location>
</feature>
<dbReference type="InterPro" id="IPR034032">
    <property type="entry name" value="Zn_MMP-like_bac"/>
</dbReference>
<dbReference type="SUPFAM" id="SSF55486">
    <property type="entry name" value="Metalloproteases ('zincins'), catalytic domain"/>
    <property type="match status" value="1"/>
</dbReference>
<dbReference type="GO" id="GO:0008237">
    <property type="term" value="F:metallopeptidase activity"/>
    <property type="evidence" value="ECO:0007669"/>
    <property type="project" value="UniProtKB-KW"/>
</dbReference>
<name>A0ABT3L023_9CYAN</name>
<evidence type="ECO:0000313" key="5">
    <source>
        <dbReference type="Proteomes" id="UP001526426"/>
    </source>
</evidence>
<keyword evidence="5" id="KW-1185">Reference proteome</keyword>
<accession>A0ABT3L023</accession>
<feature type="domain" description="EcxA zinc-binding" evidence="1">
    <location>
        <begin position="492"/>
        <end position="816"/>
    </location>
</feature>
<dbReference type="CDD" id="cd04276">
    <property type="entry name" value="ZnMc_MMP_like_2"/>
    <property type="match status" value="1"/>
</dbReference>
<proteinExistence type="predicted"/>
<evidence type="ECO:0000259" key="2">
    <source>
        <dbReference type="Pfam" id="PF17148"/>
    </source>
</evidence>
<dbReference type="InterPro" id="IPR033413">
    <property type="entry name" value="DUF5117"/>
</dbReference>
<dbReference type="PANTHER" id="PTHR38478:SF1">
    <property type="entry name" value="ZINC DEPENDENT METALLOPROTEASE DOMAIN LIPOPROTEIN"/>
    <property type="match status" value="1"/>
</dbReference>
<comment type="caution">
    <text evidence="4">The sequence shown here is derived from an EMBL/GenBank/DDBJ whole genome shotgun (WGS) entry which is preliminary data.</text>
</comment>
<dbReference type="Pfam" id="PF17162">
    <property type="entry name" value="DUF5118"/>
    <property type="match status" value="1"/>
</dbReference>
<keyword evidence="4" id="KW-0378">Hydrolase</keyword>
<dbReference type="Gene3D" id="3.40.390.10">
    <property type="entry name" value="Collagenase (Catalytic Domain)"/>
    <property type="match status" value="1"/>
</dbReference>
<feature type="domain" description="DUF5118" evidence="3">
    <location>
        <begin position="45"/>
        <end position="92"/>
    </location>
</feature>
<dbReference type="Pfam" id="PF16313">
    <property type="entry name" value="DUF4953"/>
    <property type="match status" value="1"/>
</dbReference>
<dbReference type="RefSeq" id="WP_265262508.1">
    <property type="nucleotide sequence ID" value="NZ_JAIHOM010000003.1"/>
</dbReference>
<sequence>MKRIRFWFALTLWFLVGLLMVLFLFPLTLQAQLTPPWQISRTQSQSFEDLVQGKREKEGLFRLYEGAGKLYLEIQPEQLNRDYLLITSLASGIGEDRLVAGFPIRSFLFRLRRVNNQIQFVLPNLNFRVSQDPAVERSLQQSFSDSVLQVLPIAATHPTRNSLLVDFTRLLMSQDDVSGLGNYLSPHYTIDADKSYLNQIKAFPENIELNVVYGFSSGSRGTLPIPSIPDARSFNLGVHYSISQLPQDNRYVPRLADDRVGYFINTYQDLGDTRSRDPVVRYIKRWRLEPQDPLAVSSPPVKPIVFWLENTIPVEYREAVREGVLAWNKAFAKAGFQDAIVVKQMPDDATWDPADVRYNTVRWSSTSSSGILGIGPSQMNPLTGEILAADIVINGNVVRYLQDQYQNLSGLHHGLEDSLFTEDWCRQGLGFQQYWGQSTEGWSEEREQEKVSALEHLMTDYDLCYGFGALEQANMGMVGMTLLGDVIPRQAAREQYINQFLRFLVAHEIGHALGLRHNFHGSTLLKPEELNNLDVTHDKGLVSSMMDYVGVNLAPAGTPQGDFFPVVVGPYDCWAIEYGYKHSGALVSAAERRFLDEIASQSSRPELAYATDEDLFGFQDPNVNAFDLSGDVLTFTEWQLENSRRMWQQLERRYPVAGDRYSDMRAKFNQIFSYYSRQVSFISNFIGGRSFNRDRPGRPNSRLPFQQVSLQQQREALNLLQKYVFSTEGFSFSSQLLNQLAPSRWPGVGRPVPLLNLDYPIHDNVLALQGRILRSLLSPQRLSRLRDQELKTPQEALSLPELYDTLQGGIWSEVLQAERSGINISSLRRSLQREHLQILGAMVLGRSSVPEDARTLAWYELRQLQGAINHVLGRFGGQLDAYTRAHLAETSDRITGLLSATFEQVSVDL</sequence>
<keyword evidence="4" id="KW-0482">Metalloprotease</keyword>
<evidence type="ECO:0000313" key="4">
    <source>
        <dbReference type="EMBL" id="MCW6034853.1"/>
    </source>
</evidence>
<dbReference type="Proteomes" id="UP001526426">
    <property type="component" value="Unassembled WGS sequence"/>
</dbReference>
<evidence type="ECO:0000259" key="3">
    <source>
        <dbReference type="Pfam" id="PF17162"/>
    </source>
</evidence>
<dbReference type="InterPro" id="IPR024079">
    <property type="entry name" value="MetalloPept_cat_dom_sf"/>
</dbReference>
<dbReference type="EMBL" id="JAIHOM010000003">
    <property type="protein sequence ID" value="MCW6034853.1"/>
    <property type="molecule type" value="Genomic_DNA"/>
</dbReference>
<keyword evidence="4" id="KW-0645">Protease</keyword>
<reference evidence="4 5" key="1">
    <citation type="submission" date="2021-08" db="EMBL/GenBank/DDBJ databases">
        <title>Draft genome sequence of Spirulina subsalsa with high tolerance to salinity and hype-accumulation of phycocyanin.</title>
        <authorList>
            <person name="Pei H."/>
            <person name="Jiang L."/>
        </authorList>
    </citation>
    <scope>NUCLEOTIDE SEQUENCE [LARGE SCALE GENOMIC DNA]</scope>
    <source>
        <strain evidence="4 5">FACHB-351</strain>
    </source>
</reference>
<gene>
    <name evidence="4" type="ORF">K4A83_00995</name>
</gene>
<dbReference type="InterPro" id="IPR033428">
    <property type="entry name" value="DUF5118"/>
</dbReference>
<dbReference type="Pfam" id="PF17148">
    <property type="entry name" value="DUF5117"/>
    <property type="match status" value="1"/>
</dbReference>
<evidence type="ECO:0000259" key="1">
    <source>
        <dbReference type="Pfam" id="PF16313"/>
    </source>
</evidence>
<organism evidence="4 5">
    <name type="scientific">Spirulina subsalsa FACHB-351</name>
    <dbReference type="NCBI Taxonomy" id="234711"/>
    <lineage>
        <taxon>Bacteria</taxon>
        <taxon>Bacillati</taxon>
        <taxon>Cyanobacteriota</taxon>
        <taxon>Cyanophyceae</taxon>
        <taxon>Spirulinales</taxon>
        <taxon>Spirulinaceae</taxon>
        <taxon>Spirulina</taxon>
    </lineage>
</organism>
<dbReference type="PANTHER" id="PTHR38478">
    <property type="entry name" value="PEPTIDASE M1A AND M12B"/>
    <property type="match status" value="1"/>
</dbReference>
<protein>
    <submittedName>
        <fullName evidence="4">Zinc-dependent metalloprotease</fullName>
    </submittedName>
</protein>
<dbReference type="InterPro" id="IPR032534">
    <property type="entry name" value="EcxA_zinc-bd"/>
</dbReference>